<comment type="catalytic activity">
    <reaction evidence="1">
        <text>Thiol-dependent hydrolysis of ester, thioester, amide, peptide and isopeptide bonds formed by the C-terminal Gly of ubiquitin (a 76-residue protein attached to proteins as an intracellular targeting signal).</text>
        <dbReference type="EC" id="3.4.19.12"/>
    </reaction>
</comment>
<dbReference type="GO" id="GO:0006508">
    <property type="term" value="P:proteolysis"/>
    <property type="evidence" value="ECO:0007669"/>
    <property type="project" value="UniProtKB-KW"/>
</dbReference>
<reference evidence="10" key="1">
    <citation type="submission" date="2020-11" db="EMBL/GenBank/DDBJ databases">
        <authorList>
            <person name="Tran Van P."/>
        </authorList>
    </citation>
    <scope>NUCLEOTIDE SEQUENCE</scope>
</reference>
<feature type="domain" description="Ubiquitin carboxyl-terminal hydrolase 7 ICP0-binding" evidence="8">
    <location>
        <begin position="1"/>
        <end position="150"/>
    </location>
</feature>
<evidence type="ECO:0000259" key="9">
    <source>
        <dbReference type="Pfam" id="PF14533"/>
    </source>
</evidence>
<accession>A0A7R9MMX8</accession>
<protein>
    <recommendedName>
        <fullName evidence="3">ubiquitinyl hydrolase 1</fullName>
        <ecNumber evidence="3">3.4.19.12</ecNumber>
    </recommendedName>
</protein>
<evidence type="ECO:0000259" key="8">
    <source>
        <dbReference type="Pfam" id="PF12436"/>
    </source>
</evidence>
<organism evidence="10">
    <name type="scientific">Oppiella nova</name>
    <dbReference type="NCBI Taxonomy" id="334625"/>
    <lineage>
        <taxon>Eukaryota</taxon>
        <taxon>Metazoa</taxon>
        <taxon>Ecdysozoa</taxon>
        <taxon>Arthropoda</taxon>
        <taxon>Chelicerata</taxon>
        <taxon>Arachnida</taxon>
        <taxon>Acari</taxon>
        <taxon>Acariformes</taxon>
        <taxon>Sarcoptiformes</taxon>
        <taxon>Oribatida</taxon>
        <taxon>Brachypylina</taxon>
        <taxon>Oppioidea</taxon>
        <taxon>Oppiidae</taxon>
        <taxon>Oppiella</taxon>
    </lineage>
</organism>
<evidence type="ECO:0000256" key="1">
    <source>
        <dbReference type="ARBA" id="ARBA00000707"/>
    </source>
</evidence>
<keyword evidence="7" id="KW-0788">Thiol protease</keyword>
<evidence type="ECO:0000256" key="4">
    <source>
        <dbReference type="ARBA" id="ARBA00022670"/>
    </source>
</evidence>
<evidence type="ECO:0000256" key="6">
    <source>
        <dbReference type="ARBA" id="ARBA00022801"/>
    </source>
</evidence>
<gene>
    <name evidence="10" type="ORF">ONB1V03_LOCUS19865</name>
</gene>
<sequence length="298" mass="34694">MPILNKKAGYPLDTPLELYEEVKPNMVERIEDLEAPLNKVLDELMDGDIIVFQRADLTLGPECELPNVKEYFKDLLFRVEVTFCDKTNPTDPGFIIELSLKMNYEQIAQAVATRLGTDPYLIQFFKNQSYRDGPAGPLRCNYDGTLKDILVYYKPRQPKKIYYQQLTIRINELENKKPFKCVWVNSKLKEEKEIQLYPNKNGTVHDLIDEAKKQIEMNEDWSGRLRLLEVTSYKINSILAEDILLECLNPTGNKTYRIEETPKDELRLEAGEFLVPVAHFHKEAYQTFGVPFLLKLKH</sequence>
<proteinExistence type="inferred from homology"/>
<dbReference type="EC" id="3.4.19.12" evidence="3"/>
<name>A0A7R9MMX8_9ACAR</name>
<dbReference type="Pfam" id="PF14533">
    <property type="entry name" value="USP7_C2"/>
    <property type="match status" value="1"/>
</dbReference>
<dbReference type="EMBL" id="OC946669">
    <property type="protein sequence ID" value="CAD7663305.1"/>
    <property type="molecule type" value="Genomic_DNA"/>
</dbReference>
<comment type="similarity">
    <text evidence="2">Belongs to the peptidase C19 family.</text>
</comment>
<keyword evidence="4" id="KW-0645">Protease</keyword>
<dbReference type="InterPro" id="IPR024729">
    <property type="entry name" value="USP7_ICP0-binding_dom"/>
</dbReference>
<keyword evidence="5" id="KW-0833">Ubl conjugation pathway</keyword>
<dbReference type="Proteomes" id="UP000728032">
    <property type="component" value="Unassembled WGS sequence"/>
</dbReference>
<evidence type="ECO:0000256" key="3">
    <source>
        <dbReference type="ARBA" id="ARBA00012759"/>
    </source>
</evidence>
<keyword evidence="6" id="KW-0378">Hydrolase</keyword>
<evidence type="ECO:0000256" key="5">
    <source>
        <dbReference type="ARBA" id="ARBA00022786"/>
    </source>
</evidence>
<feature type="non-terminal residue" evidence="10">
    <location>
        <position position="1"/>
    </location>
</feature>
<dbReference type="Gene3D" id="3.10.20.90">
    <property type="entry name" value="Phosphatidylinositol 3-kinase Catalytic Subunit, Chain A, domain 1"/>
    <property type="match status" value="2"/>
</dbReference>
<keyword evidence="11" id="KW-1185">Reference proteome</keyword>
<dbReference type="InterPro" id="IPR029346">
    <property type="entry name" value="USP_C"/>
</dbReference>
<evidence type="ECO:0000313" key="10">
    <source>
        <dbReference type="EMBL" id="CAD7663305.1"/>
    </source>
</evidence>
<dbReference type="OrthoDB" id="289038at2759"/>
<evidence type="ECO:0000256" key="7">
    <source>
        <dbReference type="ARBA" id="ARBA00022807"/>
    </source>
</evidence>
<evidence type="ECO:0000256" key="2">
    <source>
        <dbReference type="ARBA" id="ARBA00009085"/>
    </source>
</evidence>
<dbReference type="AlphaFoldDB" id="A0A7R9MMX8"/>
<dbReference type="GO" id="GO:0004843">
    <property type="term" value="F:cysteine-type deubiquitinase activity"/>
    <property type="evidence" value="ECO:0007669"/>
    <property type="project" value="UniProtKB-EC"/>
</dbReference>
<evidence type="ECO:0000313" key="11">
    <source>
        <dbReference type="Proteomes" id="UP000728032"/>
    </source>
</evidence>
<feature type="domain" description="Ubiquitin carboxyl-terminal hydrolase C-terminal" evidence="9">
    <location>
        <begin position="160"/>
        <end position="298"/>
    </location>
</feature>
<dbReference type="Pfam" id="PF12436">
    <property type="entry name" value="USP7_ICP0_bdg"/>
    <property type="match status" value="1"/>
</dbReference>
<dbReference type="EMBL" id="CAJPVJ010031844">
    <property type="protein sequence ID" value="CAG2180442.1"/>
    <property type="molecule type" value="Genomic_DNA"/>
</dbReference>